<dbReference type="GO" id="GO:0016829">
    <property type="term" value="F:lyase activity"/>
    <property type="evidence" value="ECO:0007669"/>
    <property type="project" value="UniProtKB-KW"/>
</dbReference>
<dbReference type="InterPro" id="IPR051850">
    <property type="entry name" value="Polysacch_Lyase_4"/>
</dbReference>
<dbReference type="InterPro" id="IPR008979">
    <property type="entry name" value="Galactose-bd-like_sf"/>
</dbReference>
<keyword evidence="3" id="KW-1185">Reference proteome</keyword>
<evidence type="ECO:0000313" key="2">
    <source>
        <dbReference type="EMBL" id="MFC6177660.1"/>
    </source>
</evidence>
<comment type="caution">
    <text evidence="2">The sequence shown here is derived from an EMBL/GenBank/DDBJ whole genome shotgun (WGS) entry which is preliminary data.</text>
</comment>
<proteinExistence type="predicted"/>
<dbReference type="CDD" id="cd10320">
    <property type="entry name" value="RGL4_N"/>
    <property type="match status" value="1"/>
</dbReference>
<dbReference type="SUPFAM" id="SSF49785">
    <property type="entry name" value="Galactose-binding domain-like"/>
    <property type="match status" value="1"/>
</dbReference>
<name>A0ABW1RQE7_9LACO</name>
<dbReference type="PANTHER" id="PTHR32018">
    <property type="entry name" value="RHAMNOGALACTURONATE LYASE FAMILY PROTEIN"/>
    <property type="match status" value="1"/>
</dbReference>
<sequence length="563" mass="64935">MIDQFKLEVDLKNKLAKIANSKLEISFNSAGKADSLKYKDIELLKNLNGEPNDPDKNNSFYCDYHMDGKTVNLNPDKLEILEDSSKRKHIAYVDNTGKLGLAYHIIVNVNDSGIYSYVKAWNNYSEVFPINELRTVYRVDQSLFPIGFNGVRTGLQPSSKHMMTGQKVQDETYIMKDGSLYDSSMIYSKYDYAGYLKDTDFWGQYGDKLGIWLVVPDKSAYGCGPLNQDLMVHYDGITLNYLDSEHFGKDLFYIPKDWHKTYGPWAIYLNDGNKDDVYSRSKNELTQWPYDWVDESDYKHELFSLGGKIESEYRAYDYTVIVTDTNNGEEPINKQKSGYIYYSSTNENGFFEVTNIRAGHYWVYAYANISEDLELHFLEEIDISNDALLGSFRIKRDSDSIWQIGEGTHTTDGFKFSHELRNYNWQGLVPDNLDYYIGKSTDWYYLQNDLGRWNIHFTKNKLDTSKQIELQLAFAGVTQKNMKDTQGTLVSLKLNNKSLANKYFSNDRAAYRSAMKSGAYHLWKVSIPVDEIESNNIISITTNGYVMYDSIKLLQKKEGNNNG</sequence>
<reference evidence="3" key="1">
    <citation type="journal article" date="2019" name="Int. J. Syst. Evol. Microbiol.">
        <title>The Global Catalogue of Microorganisms (GCM) 10K type strain sequencing project: providing services to taxonomists for standard genome sequencing and annotation.</title>
        <authorList>
            <consortium name="The Broad Institute Genomics Platform"/>
            <consortium name="The Broad Institute Genome Sequencing Center for Infectious Disease"/>
            <person name="Wu L."/>
            <person name="Ma J."/>
        </authorList>
    </citation>
    <scope>NUCLEOTIDE SEQUENCE [LARGE SCALE GENOMIC DNA]</scope>
    <source>
        <strain evidence="3">CCM 8927</strain>
    </source>
</reference>
<keyword evidence="2" id="KW-0456">Lyase</keyword>
<dbReference type="InterPro" id="IPR014718">
    <property type="entry name" value="GH-type_carb-bd"/>
</dbReference>
<dbReference type="PANTHER" id="PTHR32018:SF1">
    <property type="entry name" value="RHAMNOGALACTURONAN ENDOLYASE"/>
    <property type="match status" value="1"/>
</dbReference>
<dbReference type="InterPro" id="IPR029411">
    <property type="entry name" value="RG-lyase_III"/>
</dbReference>
<dbReference type="SUPFAM" id="SSF117074">
    <property type="entry name" value="Hypothetical protein PA1324"/>
    <property type="match status" value="1"/>
</dbReference>
<accession>A0ABW1RQE7</accession>
<dbReference type="Gene3D" id="2.70.98.10">
    <property type="match status" value="1"/>
</dbReference>
<dbReference type="Proteomes" id="UP001596288">
    <property type="component" value="Unassembled WGS sequence"/>
</dbReference>
<dbReference type="RefSeq" id="WP_137612062.1">
    <property type="nucleotide sequence ID" value="NZ_BJDF01000017.1"/>
</dbReference>
<evidence type="ECO:0000313" key="3">
    <source>
        <dbReference type="Proteomes" id="UP001596288"/>
    </source>
</evidence>
<organism evidence="2 3">
    <name type="scientific">Companilactobacillus huachuanensis</name>
    <dbReference type="NCBI Taxonomy" id="2559914"/>
    <lineage>
        <taxon>Bacteria</taxon>
        <taxon>Bacillati</taxon>
        <taxon>Bacillota</taxon>
        <taxon>Bacilli</taxon>
        <taxon>Lactobacillales</taxon>
        <taxon>Lactobacillaceae</taxon>
        <taxon>Companilactobacillus</taxon>
    </lineage>
</organism>
<dbReference type="InterPro" id="IPR011013">
    <property type="entry name" value="Gal_mutarotase_sf_dom"/>
</dbReference>
<dbReference type="SUPFAM" id="SSF74650">
    <property type="entry name" value="Galactose mutarotase-like"/>
    <property type="match status" value="1"/>
</dbReference>
<gene>
    <name evidence="2" type="ORF">ACFQAV_12655</name>
</gene>
<protein>
    <submittedName>
        <fullName evidence="2">Polysaccharide lyase family protein</fullName>
    </submittedName>
</protein>
<feature type="domain" description="Rhamnogalacturonan lyase" evidence="1">
    <location>
        <begin position="401"/>
        <end position="553"/>
    </location>
</feature>
<evidence type="ECO:0000259" key="1">
    <source>
        <dbReference type="Pfam" id="PF14683"/>
    </source>
</evidence>
<dbReference type="Pfam" id="PF14683">
    <property type="entry name" value="CBM-like"/>
    <property type="match status" value="1"/>
</dbReference>
<dbReference type="EMBL" id="JBHSSF010000041">
    <property type="protein sequence ID" value="MFC6177660.1"/>
    <property type="molecule type" value="Genomic_DNA"/>
</dbReference>